<gene>
    <name evidence="2" type="ORF">BOVATA_026120</name>
</gene>
<proteinExistence type="predicted"/>
<reference evidence="2 3" key="1">
    <citation type="journal article" date="2017" name="BMC Genomics">
        <title>Whole-genome assembly of Babesia ovata and comparative genomics between closely related pathogens.</title>
        <authorList>
            <person name="Yamagishi J."/>
            <person name="Asada M."/>
            <person name="Hakimi H."/>
            <person name="Tanaka T.Q."/>
            <person name="Sugimoto C."/>
            <person name="Kawazu S."/>
        </authorList>
    </citation>
    <scope>NUCLEOTIDE SEQUENCE [LARGE SCALE GENOMIC DNA]</scope>
    <source>
        <strain evidence="2 3">Miyake</strain>
    </source>
</reference>
<comment type="caution">
    <text evidence="2">The sequence shown here is derived from an EMBL/GenBank/DDBJ whole genome shotgun (WGS) entry which is preliminary data.</text>
</comment>
<dbReference type="AlphaFoldDB" id="A0A2H6KDT6"/>
<dbReference type="Proteomes" id="UP000236319">
    <property type="component" value="Unassembled WGS sequence"/>
</dbReference>
<evidence type="ECO:0000313" key="3">
    <source>
        <dbReference type="Proteomes" id="UP000236319"/>
    </source>
</evidence>
<evidence type="ECO:0000313" key="2">
    <source>
        <dbReference type="EMBL" id="GBE61119.1"/>
    </source>
</evidence>
<dbReference type="RefSeq" id="XP_028867362.1">
    <property type="nucleotide sequence ID" value="XM_029011529.1"/>
</dbReference>
<keyword evidence="3" id="KW-1185">Reference proteome</keyword>
<sequence length="161" mass="17844">MRLHSCPHWAPPSPSQMATAPGGTADLRAIEDARGSAPPNSIHDNEHPNTLSTLLGCGIDNMQCPQRFTPVAYQAYALYSSSFVHQYLSWALYLPDRLWESLLRLQDDLDNLQCHDSKPKSLHQCDKALPLLYTYGFTPPEGMSTSLVKCSDVGSNLEEVI</sequence>
<dbReference type="GeneID" id="39874889"/>
<protein>
    <submittedName>
        <fullName evidence="2">Ribosome binding protein, putative</fullName>
    </submittedName>
</protein>
<organism evidence="2 3">
    <name type="scientific">Babesia ovata</name>
    <dbReference type="NCBI Taxonomy" id="189622"/>
    <lineage>
        <taxon>Eukaryota</taxon>
        <taxon>Sar</taxon>
        <taxon>Alveolata</taxon>
        <taxon>Apicomplexa</taxon>
        <taxon>Aconoidasida</taxon>
        <taxon>Piroplasmida</taxon>
        <taxon>Babesiidae</taxon>
        <taxon>Babesia</taxon>
    </lineage>
</organism>
<accession>A0A2H6KDT6</accession>
<dbReference type="VEuPathDB" id="PiroplasmaDB:BOVATA_026120"/>
<name>A0A2H6KDT6_9APIC</name>
<feature type="region of interest" description="Disordered" evidence="1">
    <location>
        <begin position="1"/>
        <end position="22"/>
    </location>
</feature>
<evidence type="ECO:0000256" key="1">
    <source>
        <dbReference type="SAM" id="MobiDB-lite"/>
    </source>
</evidence>
<dbReference type="EMBL" id="BDSA01000002">
    <property type="protein sequence ID" value="GBE61119.1"/>
    <property type="molecule type" value="Genomic_DNA"/>
</dbReference>